<dbReference type="Proteomes" id="UP000224252">
    <property type="component" value="Segment"/>
</dbReference>
<name>A0A248SL53_9CAUD</name>
<dbReference type="EMBL" id="MF612073">
    <property type="protein sequence ID" value="ASV45089.1"/>
    <property type="molecule type" value="Genomic_DNA"/>
</dbReference>
<keyword evidence="2" id="KW-1185">Reference proteome</keyword>
<reference evidence="1 2" key="1">
    <citation type="submission" date="2017-08" db="EMBL/GenBank/DDBJ databases">
        <authorList>
            <person name="de Groot N.N."/>
        </authorList>
    </citation>
    <scope>NUCLEOTIDE SEQUENCE [LARGE SCALE GENOMIC DNA]</scope>
</reference>
<evidence type="ECO:0000313" key="2">
    <source>
        <dbReference type="Proteomes" id="UP000224252"/>
    </source>
</evidence>
<proteinExistence type="predicted"/>
<protein>
    <submittedName>
        <fullName evidence="1">Uncharacterized protein</fullName>
    </submittedName>
</protein>
<gene>
    <name evidence="1" type="ORF">SopranoGao_66</name>
</gene>
<organism evidence="1 2">
    <name type="scientific">Klebsiella phage SopranoGao</name>
    <dbReference type="NCBI Taxonomy" id="2026944"/>
    <lineage>
        <taxon>Viruses</taxon>
        <taxon>Duplodnaviria</taxon>
        <taxon>Heunggongvirae</taxon>
        <taxon>Uroviricota</taxon>
        <taxon>Caudoviricetes</taxon>
        <taxon>Lastavirus</taxon>
        <taxon>Lastavirus sopranogao</taxon>
    </lineage>
</organism>
<sequence length="173" mass="19778">MQKIQPMEPQRNSEGYWCHPDMPDIETSEQFDSWISSQGLQYALHCLDGDDGIGAEDAQARYEEGDTDILAWQPSQPEGEGWFIASIHDTEDGPVCLWIRHPTEEQLREAEERKKLQALKEDFLAKHRACVAAAYAYFSACTEGEDRIFASEVYQRIRLATAKRNPVETQIVK</sequence>
<accession>A0A248SL53</accession>
<evidence type="ECO:0000313" key="1">
    <source>
        <dbReference type="EMBL" id="ASV45089.1"/>
    </source>
</evidence>